<sequence length="132" mass="13434">MMFNAKSIACLALTAVGVAASGSTQCTITSVATSTVFYPGATVTAYAEGVTTKHSTVYVTITPTPTPALSARQVNGSPCSSYTTTTSTKVTAAPDPSYTWTITDWATTVTGEPTTVTTWVGCTVPSCGTTTA</sequence>
<protein>
    <submittedName>
        <fullName evidence="2">Uncharacterized protein</fullName>
    </submittedName>
</protein>
<evidence type="ECO:0000313" key="3">
    <source>
        <dbReference type="Proteomes" id="UP000320762"/>
    </source>
</evidence>
<gene>
    <name evidence="2" type="ORF">BD626DRAFT_512097</name>
</gene>
<keyword evidence="3" id="KW-1185">Reference proteome</keyword>
<feature type="signal peptide" evidence="1">
    <location>
        <begin position="1"/>
        <end position="20"/>
    </location>
</feature>
<reference evidence="2 3" key="1">
    <citation type="journal article" date="2019" name="New Phytol.">
        <title>Comparative genomics reveals unique wood-decay strategies and fruiting body development in the Schizophyllaceae.</title>
        <authorList>
            <person name="Almasi E."/>
            <person name="Sahu N."/>
            <person name="Krizsan K."/>
            <person name="Balint B."/>
            <person name="Kovacs G.M."/>
            <person name="Kiss B."/>
            <person name="Cseklye J."/>
            <person name="Drula E."/>
            <person name="Henrissat B."/>
            <person name="Nagy I."/>
            <person name="Chovatia M."/>
            <person name="Adam C."/>
            <person name="LaButti K."/>
            <person name="Lipzen A."/>
            <person name="Riley R."/>
            <person name="Grigoriev I.V."/>
            <person name="Nagy L.G."/>
        </authorList>
    </citation>
    <scope>NUCLEOTIDE SEQUENCE [LARGE SCALE GENOMIC DNA]</scope>
    <source>
        <strain evidence="2 3">NL-1724</strain>
    </source>
</reference>
<comment type="caution">
    <text evidence="2">The sequence shown here is derived from an EMBL/GenBank/DDBJ whole genome shotgun (WGS) entry which is preliminary data.</text>
</comment>
<proteinExistence type="predicted"/>
<evidence type="ECO:0000256" key="1">
    <source>
        <dbReference type="SAM" id="SignalP"/>
    </source>
</evidence>
<dbReference type="Proteomes" id="UP000320762">
    <property type="component" value="Unassembled WGS sequence"/>
</dbReference>
<dbReference type="EMBL" id="VDMD01000037">
    <property type="protein sequence ID" value="TRM58291.1"/>
    <property type="molecule type" value="Genomic_DNA"/>
</dbReference>
<keyword evidence="1" id="KW-0732">Signal</keyword>
<organism evidence="2 3">
    <name type="scientific">Schizophyllum amplum</name>
    <dbReference type="NCBI Taxonomy" id="97359"/>
    <lineage>
        <taxon>Eukaryota</taxon>
        <taxon>Fungi</taxon>
        <taxon>Dikarya</taxon>
        <taxon>Basidiomycota</taxon>
        <taxon>Agaricomycotina</taxon>
        <taxon>Agaricomycetes</taxon>
        <taxon>Agaricomycetidae</taxon>
        <taxon>Agaricales</taxon>
        <taxon>Schizophyllaceae</taxon>
        <taxon>Schizophyllum</taxon>
    </lineage>
</organism>
<accession>A0A550C0G1</accession>
<dbReference type="AlphaFoldDB" id="A0A550C0G1"/>
<name>A0A550C0G1_9AGAR</name>
<feature type="chain" id="PRO_5022088705" evidence="1">
    <location>
        <begin position="21"/>
        <end position="132"/>
    </location>
</feature>
<evidence type="ECO:0000313" key="2">
    <source>
        <dbReference type="EMBL" id="TRM58291.1"/>
    </source>
</evidence>